<feature type="compositionally biased region" description="Basic and acidic residues" evidence="1">
    <location>
        <begin position="8"/>
        <end position="17"/>
    </location>
</feature>
<keyword evidence="3" id="KW-1185">Reference proteome</keyword>
<dbReference type="HOGENOM" id="CLU_3408534_0_0_6"/>
<proteinExistence type="predicted"/>
<dbReference type="AlphaFoldDB" id="C1DDQ5"/>
<dbReference type="STRING" id="322710.Avin_18130"/>
<feature type="region of interest" description="Disordered" evidence="1">
    <location>
        <begin position="1"/>
        <end position="29"/>
    </location>
</feature>
<evidence type="ECO:0000256" key="1">
    <source>
        <dbReference type="SAM" id="MobiDB-lite"/>
    </source>
</evidence>
<evidence type="ECO:0000313" key="2">
    <source>
        <dbReference type="EMBL" id="ACO78026.1"/>
    </source>
</evidence>
<dbReference type="Proteomes" id="UP000002424">
    <property type="component" value="Chromosome"/>
</dbReference>
<reference evidence="2 3" key="1">
    <citation type="journal article" date="2009" name="J. Bacteriol.">
        <title>Genome sequence of Azotobacter vinelandii, an obligate aerobe specialized to support diverse anaerobic metabolic processes.</title>
        <authorList>
            <person name="Setubal J.C."/>
            <person name="dos Santos P."/>
            <person name="Goldman B.S."/>
            <person name="Ertesvag H."/>
            <person name="Espin G."/>
            <person name="Rubio L.M."/>
            <person name="Valla S."/>
            <person name="Almeida N.F."/>
            <person name="Balasubramanian D."/>
            <person name="Cromes L."/>
            <person name="Curatti L."/>
            <person name="Du Z."/>
            <person name="Godsy E."/>
            <person name="Goodner B."/>
            <person name="Hellner-Burris K."/>
            <person name="Hernandez J.A."/>
            <person name="Houmiel K."/>
            <person name="Imperial J."/>
            <person name="Kennedy C."/>
            <person name="Larson T.J."/>
            <person name="Latreille P."/>
            <person name="Ligon L.S."/>
            <person name="Lu J."/>
            <person name="Maerk M."/>
            <person name="Miller N.M."/>
            <person name="Norton S."/>
            <person name="O'Carroll I.P."/>
            <person name="Paulsen I."/>
            <person name="Raulfs E.C."/>
            <person name="Roemer R."/>
            <person name="Rosser J."/>
            <person name="Segura D."/>
            <person name="Slater S."/>
            <person name="Stricklin S.L."/>
            <person name="Studholme D.J."/>
            <person name="Sun J."/>
            <person name="Viana C.J."/>
            <person name="Wallin E."/>
            <person name="Wang B."/>
            <person name="Wheeler C."/>
            <person name="Zhu H."/>
            <person name="Dean D.R."/>
            <person name="Dixon R."/>
            <person name="Wood D."/>
        </authorList>
    </citation>
    <scope>NUCLEOTIDE SEQUENCE [LARGE SCALE GENOMIC DNA]</scope>
    <source>
        <strain evidence="3">DJ / ATCC BAA-1303</strain>
    </source>
</reference>
<protein>
    <submittedName>
        <fullName evidence="2">Uncharacterized protein</fullName>
    </submittedName>
</protein>
<feature type="compositionally biased region" description="Gly residues" evidence="1">
    <location>
        <begin position="19"/>
        <end position="29"/>
    </location>
</feature>
<organism evidence="2 3">
    <name type="scientific">Azotobacter vinelandii (strain DJ / ATCC BAA-1303)</name>
    <dbReference type="NCBI Taxonomy" id="322710"/>
    <lineage>
        <taxon>Bacteria</taxon>
        <taxon>Pseudomonadati</taxon>
        <taxon>Pseudomonadota</taxon>
        <taxon>Gammaproteobacteria</taxon>
        <taxon>Pseudomonadales</taxon>
        <taxon>Pseudomonadaceae</taxon>
        <taxon>Azotobacter</taxon>
    </lineage>
</organism>
<dbReference type="EMBL" id="CP001157">
    <property type="protein sequence ID" value="ACO78026.1"/>
    <property type="molecule type" value="Genomic_DNA"/>
</dbReference>
<gene>
    <name evidence="2" type="ordered locus">Avin_18130</name>
</gene>
<name>C1DDQ5_AZOVD</name>
<evidence type="ECO:0000313" key="3">
    <source>
        <dbReference type="Proteomes" id="UP000002424"/>
    </source>
</evidence>
<accession>C1DDQ5</accession>
<dbReference type="KEGG" id="avn:Avin_18130"/>
<sequence>MPTVPLDNRVKKDRWEFGRGTGPGGKKNR</sequence>
<dbReference type="EnsemblBacteria" id="ACO78026">
    <property type="protein sequence ID" value="ACO78026"/>
    <property type="gene ID" value="Avin_18130"/>
</dbReference>